<comment type="catalytic activity">
    <reaction evidence="10 12">
        <text>a 5,6-dihydrouridine in tRNA + NADP(+) = a uridine in tRNA + NADPH + H(+)</text>
        <dbReference type="Rhea" id="RHEA:23624"/>
        <dbReference type="Rhea" id="RHEA-COMP:13339"/>
        <dbReference type="Rhea" id="RHEA-COMP:13887"/>
        <dbReference type="ChEBI" id="CHEBI:15378"/>
        <dbReference type="ChEBI" id="CHEBI:57783"/>
        <dbReference type="ChEBI" id="CHEBI:58349"/>
        <dbReference type="ChEBI" id="CHEBI:65315"/>
        <dbReference type="ChEBI" id="CHEBI:74443"/>
    </reaction>
</comment>
<keyword evidence="3 12" id="KW-0820">tRNA-binding</keyword>
<dbReference type="EC" id="1.3.1.-" evidence="12"/>
<proteinExistence type="inferred from homology"/>
<keyword evidence="5 12" id="KW-0288">FMN</keyword>
<keyword evidence="6 12" id="KW-0819">tRNA processing</keyword>
<evidence type="ECO:0000313" key="18">
    <source>
        <dbReference type="Proteomes" id="UP001333710"/>
    </source>
</evidence>
<dbReference type="InterPro" id="IPR032887">
    <property type="entry name" value="DusB"/>
</dbReference>
<evidence type="ECO:0000256" key="8">
    <source>
        <dbReference type="ARBA" id="ARBA00022884"/>
    </source>
</evidence>
<keyword evidence="4 12" id="KW-0285">Flavoprotein</keyword>
<accession>A0AA48KUB7</accession>
<dbReference type="AlphaFoldDB" id="A0AA48KUB7"/>
<comment type="similarity">
    <text evidence="12">Belongs to the Dus family. DusB subfamily.</text>
</comment>
<dbReference type="PANTHER" id="PTHR45846:SF1">
    <property type="entry name" value="TRNA-DIHYDROURIDINE(47) SYNTHASE [NAD(P)(+)]-LIKE"/>
    <property type="match status" value="1"/>
</dbReference>
<evidence type="ECO:0000256" key="3">
    <source>
        <dbReference type="ARBA" id="ARBA00022555"/>
    </source>
</evidence>
<evidence type="ECO:0000256" key="2">
    <source>
        <dbReference type="ARBA" id="ARBA00002790"/>
    </source>
</evidence>
<dbReference type="PROSITE" id="PS01136">
    <property type="entry name" value="UPF0034"/>
    <property type="match status" value="1"/>
</dbReference>
<dbReference type="SUPFAM" id="SSF51395">
    <property type="entry name" value="FMN-linked oxidoreductases"/>
    <property type="match status" value="1"/>
</dbReference>
<dbReference type="Proteomes" id="UP001333710">
    <property type="component" value="Chromosome"/>
</dbReference>
<evidence type="ECO:0000256" key="1">
    <source>
        <dbReference type="ARBA" id="ARBA00001917"/>
    </source>
</evidence>
<evidence type="ECO:0000256" key="13">
    <source>
        <dbReference type="PIRNR" id="PIRNR006621"/>
    </source>
</evidence>
<dbReference type="Gene3D" id="3.20.20.70">
    <property type="entry name" value="Aldolase class I"/>
    <property type="match status" value="1"/>
</dbReference>
<feature type="active site" description="Proton donor" evidence="12 14">
    <location>
        <position position="100"/>
    </location>
</feature>
<keyword evidence="18" id="KW-1185">Reference proteome</keyword>
<keyword evidence="9 12" id="KW-0560">Oxidoreductase</keyword>
<comment type="similarity">
    <text evidence="13">Belongs to the dus family.</text>
</comment>
<dbReference type="NCBIfam" id="TIGR00737">
    <property type="entry name" value="nifR3_yhdG"/>
    <property type="match status" value="1"/>
</dbReference>
<dbReference type="PIRSF" id="PIRSF006621">
    <property type="entry name" value="Dus"/>
    <property type="match status" value="1"/>
</dbReference>
<keyword evidence="15" id="KW-0547">Nucleotide-binding</keyword>
<evidence type="ECO:0000256" key="15">
    <source>
        <dbReference type="PIRSR" id="PIRSR006621-2"/>
    </source>
</evidence>
<dbReference type="GO" id="GO:0050660">
    <property type="term" value="F:flavin adenine dinucleotide binding"/>
    <property type="evidence" value="ECO:0007669"/>
    <property type="project" value="InterPro"/>
</dbReference>
<evidence type="ECO:0000256" key="5">
    <source>
        <dbReference type="ARBA" id="ARBA00022643"/>
    </source>
</evidence>
<dbReference type="Pfam" id="PF01207">
    <property type="entry name" value="Dus"/>
    <property type="match status" value="1"/>
</dbReference>
<feature type="binding site" evidence="15">
    <location>
        <position position="169"/>
    </location>
    <ligand>
        <name>FMN</name>
        <dbReference type="ChEBI" id="CHEBI:58210"/>
    </ligand>
</feature>
<dbReference type="FunFam" id="3.20.20.70:FF:000051">
    <property type="entry name" value="tRNA-dihydrouridine synthase B"/>
    <property type="match status" value="1"/>
</dbReference>
<comment type="function">
    <text evidence="2 12 13">Catalyzes the synthesis of 5,6-dihydrouridine (D), a modified base found in the D-loop of most tRNAs, via the reduction of the C5-C6 double bond in target uridines.</text>
</comment>
<dbReference type="GO" id="GO:0017150">
    <property type="term" value="F:tRNA dihydrouridine synthase activity"/>
    <property type="evidence" value="ECO:0007669"/>
    <property type="project" value="UniProtKB-UniRule"/>
</dbReference>
<keyword evidence="8 12" id="KW-0694">RNA-binding</keyword>
<evidence type="ECO:0000256" key="14">
    <source>
        <dbReference type="PIRSR" id="PIRSR006621-1"/>
    </source>
</evidence>
<comment type="cofactor">
    <cofactor evidence="1 12 13 15">
        <name>FMN</name>
        <dbReference type="ChEBI" id="CHEBI:58210"/>
    </cofactor>
</comment>
<dbReference type="GO" id="GO:0010181">
    <property type="term" value="F:FMN binding"/>
    <property type="evidence" value="ECO:0007669"/>
    <property type="project" value="UniProtKB-UniRule"/>
</dbReference>
<dbReference type="HAMAP" id="MF_02042">
    <property type="entry name" value="DusB_subfam"/>
    <property type="match status" value="1"/>
</dbReference>
<evidence type="ECO:0000256" key="12">
    <source>
        <dbReference type="HAMAP-Rule" id="MF_02042"/>
    </source>
</evidence>
<gene>
    <name evidence="12 17" type="primary">dusB</name>
    <name evidence="17" type="ORF">MACH26_39400</name>
</gene>
<protein>
    <recommendedName>
        <fullName evidence="12">tRNA-dihydrouridine synthase B</fullName>
        <ecNumber evidence="12">1.3.1.-</ecNumber>
    </recommendedName>
</protein>
<dbReference type="RefSeq" id="WP_338294489.1">
    <property type="nucleotide sequence ID" value="NZ_AP027272.1"/>
</dbReference>
<dbReference type="InterPro" id="IPR004652">
    <property type="entry name" value="DusB-like"/>
</dbReference>
<feature type="binding site" evidence="12 15">
    <location>
        <begin position="16"/>
        <end position="18"/>
    </location>
    <ligand>
        <name>FMN</name>
        <dbReference type="ChEBI" id="CHEBI:58210"/>
    </ligand>
</feature>
<dbReference type="InterPro" id="IPR035587">
    <property type="entry name" value="DUS-like_FMN-bd"/>
</dbReference>
<dbReference type="GO" id="GO:0000049">
    <property type="term" value="F:tRNA binding"/>
    <property type="evidence" value="ECO:0007669"/>
    <property type="project" value="UniProtKB-UniRule"/>
</dbReference>
<evidence type="ECO:0000256" key="10">
    <source>
        <dbReference type="ARBA" id="ARBA00048205"/>
    </source>
</evidence>
<evidence type="ECO:0000259" key="16">
    <source>
        <dbReference type="Pfam" id="PF01207"/>
    </source>
</evidence>
<dbReference type="InterPro" id="IPR018517">
    <property type="entry name" value="tRNA_hU_synthase_CS"/>
</dbReference>
<evidence type="ECO:0000256" key="11">
    <source>
        <dbReference type="ARBA" id="ARBA00048802"/>
    </source>
</evidence>
<comment type="catalytic activity">
    <reaction evidence="11 12">
        <text>a 5,6-dihydrouridine in tRNA + NAD(+) = a uridine in tRNA + NADH + H(+)</text>
        <dbReference type="Rhea" id="RHEA:54452"/>
        <dbReference type="Rhea" id="RHEA-COMP:13339"/>
        <dbReference type="Rhea" id="RHEA-COMP:13887"/>
        <dbReference type="ChEBI" id="CHEBI:15378"/>
        <dbReference type="ChEBI" id="CHEBI:57540"/>
        <dbReference type="ChEBI" id="CHEBI:57945"/>
        <dbReference type="ChEBI" id="CHEBI:65315"/>
        <dbReference type="ChEBI" id="CHEBI:74443"/>
    </reaction>
</comment>
<dbReference type="InterPro" id="IPR013785">
    <property type="entry name" value="Aldolase_TIM"/>
</dbReference>
<feature type="domain" description="DUS-like FMN-binding" evidence="16">
    <location>
        <begin position="13"/>
        <end position="318"/>
    </location>
</feature>
<reference evidence="17" key="1">
    <citation type="submission" date="2023-01" db="EMBL/GenBank/DDBJ databases">
        <title>Complete genome sequence of Planctobacterium marinum strain Dej080120_11.</title>
        <authorList>
            <person name="Ueki S."/>
            <person name="Maruyama F."/>
        </authorList>
    </citation>
    <scope>NUCLEOTIDE SEQUENCE</scope>
    <source>
        <strain evidence="17">Dej080120_11</strain>
    </source>
</reference>
<feature type="binding site" evidence="12 15">
    <location>
        <position position="70"/>
    </location>
    <ligand>
        <name>FMN</name>
        <dbReference type="ChEBI" id="CHEBI:58210"/>
    </ligand>
</feature>
<name>A0AA48KUB7_9ALTE</name>
<dbReference type="InterPro" id="IPR001269">
    <property type="entry name" value="DUS_fam"/>
</dbReference>
<dbReference type="PANTHER" id="PTHR45846">
    <property type="entry name" value="TRNA-DIHYDROURIDINE(47) SYNTHASE [NAD(P)(+)]-LIKE"/>
    <property type="match status" value="1"/>
</dbReference>
<evidence type="ECO:0000256" key="7">
    <source>
        <dbReference type="ARBA" id="ARBA00022857"/>
    </source>
</evidence>
<feature type="binding site" evidence="12 15">
    <location>
        <begin position="224"/>
        <end position="225"/>
    </location>
    <ligand>
        <name>FMN</name>
        <dbReference type="ChEBI" id="CHEBI:58210"/>
    </ligand>
</feature>
<keyword evidence="7 12" id="KW-0521">NADP</keyword>
<feature type="binding site" evidence="12 15">
    <location>
        <position position="139"/>
    </location>
    <ligand>
        <name>FMN</name>
        <dbReference type="ChEBI" id="CHEBI:58210"/>
    </ligand>
</feature>
<evidence type="ECO:0000313" key="17">
    <source>
        <dbReference type="EMBL" id="BDX08419.1"/>
    </source>
</evidence>
<evidence type="ECO:0000256" key="6">
    <source>
        <dbReference type="ARBA" id="ARBA00022694"/>
    </source>
</evidence>
<dbReference type="InterPro" id="IPR024036">
    <property type="entry name" value="tRNA-dHydroUridine_Synthase_C"/>
</dbReference>
<feature type="binding site" evidence="12">
    <location>
        <begin position="200"/>
        <end position="202"/>
    </location>
    <ligand>
        <name>FMN</name>
        <dbReference type="ChEBI" id="CHEBI:58210"/>
    </ligand>
</feature>
<evidence type="ECO:0000256" key="9">
    <source>
        <dbReference type="ARBA" id="ARBA00023002"/>
    </source>
</evidence>
<sequence>MQIAQYKLQNNVLLAPMAGVTDRPFRQLCHRLGAGLVVSEMLSSNPEVWKSQKSQQRMNHDGETGIRSVQIAGSEPHLMAQAAQFNVQNGAQIIDINMGCPAKKVNKKLAGSALLQYPELVEDIIAAVVSAVSVPVTLKIRTGWNTENRNAVEIAKIAERNGIQSLAVHGRTKACMYKGEAEYDTIKAVKQEISIPVVANGDITTPEKAKFVLDYTGADGVMIGRGAQGNPWIFEAINHYLATGKQLPAPALSEVRDVLIEHIQNVHQFYGELMGARIARKHVGWYLAEHDSKSFRRAFNAIDDANHQIEALQAFFEELAIAQLEAKSASVAATAA</sequence>
<dbReference type="EMBL" id="AP027272">
    <property type="protein sequence ID" value="BDX08419.1"/>
    <property type="molecule type" value="Genomic_DNA"/>
</dbReference>
<dbReference type="CDD" id="cd02801">
    <property type="entry name" value="DUS_like_FMN"/>
    <property type="match status" value="1"/>
</dbReference>
<organism evidence="17 18">
    <name type="scientific">Planctobacterium marinum</name>
    <dbReference type="NCBI Taxonomy" id="1631968"/>
    <lineage>
        <taxon>Bacteria</taxon>
        <taxon>Pseudomonadati</taxon>
        <taxon>Pseudomonadota</taxon>
        <taxon>Gammaproteobacteria</taxon>
        <taxon>Alteromonadales</taxon>
        <taxon>Alteromonadaceae</taxon>
        <taxon>Planctobacterium</taxon>
    </lineage>
</organism>
<dbReference type="KEGG" id="pmaw:MACH26_39400"/>
<dbReference type="Gene3D" id="1.10.1200.80">
    <property type="entry name" value="Putative flavin oxidoreducatase, domain 2"/>
    <property type="match status" value="1"/>
</dbReference>
<evidence type="ECO:0000256" key="4">
    <source>
        <dbReference type="ARBA" id="ARBA00022630"/>
    </source>
</evidence>